<sequence>MPVISPSLRLVIQRTLPLTVGLFATMMVQLVDSIFIGRLGVDELAIHGITLPFQAAFIGVQVGLGVAATSLISQASGAQDSVRASNIATLSVVGGTIFIALLSVVLYLLKAPLLDAFLSGEASREHYVVLQSIFNRYWPFWLFSATSVAALYLVSCVFRANEDSKSTGKMFLYASLMNLVLDPILIFGLDLGIIGAALATSIGYLSCTLYMLLSSGKKHWFSPIGRALKAIHHAKQLAALTVTTTMNQALPSVSAFLCMVFVSSLGTDAIAFWSLLARIEGFLLVFTLALTMAVPPIIGRYLGQGEHSKINEMLATTSKFLLLFHFSAAVIVGFGSSLLIPLINNDPTIQGWFSTVLWVIPFSYGPLGLCMLVVSSFNALGKPKRALLVSVVRLFALYVPAIWVGTSTGDVVNTVICAATANVLAGGYAWLKLQQFSATPIAPITTEASTATQTTS</sequence>
<keyword evidence="7 9" id="KW-0472">Membrane</keyword>
<keyword evidence="4" id="KW-1003">Cell membrane</keyword>
<reference evidence="10 11" key="1">
    <citation type="submission" date="2021-02" db="EMBL/GenBank/DDBJ databases">
        <authorList>
            <person name="Park J.-S."/>
        </authorList>
    </citation>
    <scope>NUCLEOTIDE SEQUENCE [LARGE SCALE GENOMIC DNA]</scope>
    <source>
        <strain evidence="10 11">188UL20-2</strain>
    </source>
</reference>
<keyword evidence="5 9" id="KW-0812">Transmembrane</keyword>
<feature type="transmembrane region" description="Helical" evidence="9">
    <location>
        <begin position="411"/>
        <end position="431"/>
    </location>
</feature>
<dbReference type="InterPro" id="IPR048279">
    <property type="entry name" value="MdtK-like"/>
</dbReference>
<dbReference type="EMBL" id="JAFEUM010000001">
    <property type="protein sequence ID" value="MBM7035298.1"/>
    <property type="molecule type" value="Genomic_DNA"/>
</dbReference>
<evidence type="ECO:0000256" key="4">
    <source>
        <dbReference type="ARBA" id="ARBA00022475"/>
    </source>
</evidence>
<keyword evidence="3" id="KW-0813">Transport</keyword>
<evidence type="ECO:0000256" key="6">
    <source>
        <dbReference type="ARBA" id="ARBA00022989"/>
    </source>
</evidence>
<feature type="transmembrane region" description="Helical" evidence="9">
    <location>
        <begin position="349"/>
        <end position="374"/>
    </location>
</feature>
<feature type="transmembrane region" description="Helical" evidence="9">
    <location>
        <begin position="193"/>
        <end position="213"/>
    </location>
</feature>
<feature type="transmembrane region" description="Helical" evidence="9">
    <location>
        <begin position="255"/>
        <end position="276"/>
    </location>
</feature>
<feature type="transmembrane region" description="Helical" evidence="9">
    <location>
        <begin position="282"/>
        <end position="299"/>
    </location>
</feature>
<feature type="transmembrane region" description="Helical" evidence="9">
    <location>
        <begin position="170"/>
        <end position="187"/>
    </location>
</feature>
<protein>
    <recommendedName>
        <fullName evidence="2">Multidrug resistance protein NorM</fullName>
    </recommendedName>
    <alternativeName>
        <fullName evidence="8">Na(+)/drug antiporter</fullName>
    </alternativeName>
</protein>
<evidence type="ECO:0000256" key="5">
    <source>
        <dbReference type="ARBA" id="ARBA00022692"/>
    </source>
</evidence>
<dbReference type="Pfam" id="PF01554">
    <property type="entry name" value="MatE"/>
    <property type="match status" value="2"/>
</dbReference>
<keyword evidence="6 9" id="KW-1133">Transmembrane helix</keyword>
<evidence type="ECO:0000256" key="1">
    <source>
        <dbReference type="ARBA" id="ARBA00004429"/>
    </source>
</evidence>
<feature type="transmembrane region" description="Helical" evidence="9">
    <location>
        <begin position="138"/>
        <end position="158"/>
    </location>
</feature>
<comment type="subcellular location">
    <subcellularLocation>
        <location evidence="1">Cell inner membrane</location>
        <topology evidence="1">Multi-pass membrane protein</topology>
    </subcellularLocation>
</comment>
<evidence type="ECO:0000256" key="9">
    <source>
        <dbReference type="SAM" id="Phobius"/>
    </source>
</evidence>
<evidence type="ECO:0000256" key="8">
    <source>
        <dbReference type="ARBA" id="ARBA00030855"/>
    </source>
</evidence>
<organism evidence="10 11">
    <name type="scientific">Vibrio ulleungensis</name>
    <dbReference type="NCBI Taxonomy" id="2807619"/>
    <lineage>
        <taxon>Bacteria</taxon>
        <taxon>Pseudomonadati</taxon>
        <taxon>Pseudomonadota</taxon>
        <taxon>Gammaproteobacteria</taxon>
        <taxon>Vibrionales</taxon>
        <taxon>Vibrionaceae</taxon>
        <taxon>Vibrio</taxon>
    </lineage>
</organism>
<proteinExistence type="predicted"/>
<feature type="transmembrane region" description="Helical" evidence="9">
    <location>
        <begin position="320"/>
        <end position="343"/>
    </location>
</feature>
<accession>A0ABS2HCI0</accession>
<evidence type="ECO:0000256" key="2">
    <source>
        <dbReference type="ARBA" id="ARBA00013489"/>
    </source>
</evidence>
<comment type="caution">
    <text evidence="10">The sequence shown here is derived from an EMBL/GenBank/DDBJ whole genome shotgun (WGS) entry which is preliminary data.</text>
</comment>
<evidence type="ECO:0000256" key="7">
    <source>
        <dbReference type="ARBA" id="ARBA00023136"/>
    </source>
</evidence>
<dbReference type="PIRSF" id="PIRSF006603">
    <property type="entry name" value="DinF"/>
    <property type="match status" value="1"/>
</dbReference>
<dbReference type="PANTHER" id="PTHR43549:SF3">
    <property type="entry name" value="MULTIDRUG RESISTANCE PROTEIN YPNP-RELATED"/>
    <property type="match status" value="1"/>
</dbReference>
<feature type="transmembrane region" description="Helical" evidence="9">
    <location>
        <begin position="386"/>
        <end position="405"/>
    </location>
</feature>
<feature type="transmembrane region" description="Helical" evidence="9">
    <location>
        <begin position="53"/>
        <end position="75"/>
    </location>
</feature>
<evidence type="ECO:0000313" key="11">
    <source>
        <dbReference type="Proteomes" id="UP000809621"/>
    </source>
</evidence>
<dbReference type="InterPro" id="IPR002528">
    <property type="entry name" value="MATE_fam"/>
</dbReference>
<dbReference type="InterPro" id="IPR052031">
    <property type="entry name" value="Membrane_Transporter-Flippase"/>
</dbReference>
<dbReference type="RefSeq" id="WP_205156909.1">
    <property type="nucleotide sequence ID" value="NZ_JAFEUM010000001.1"/>
</dbReference>
<dbReference type="PANTHER" id="PTHR43549">
    <property type="entry name" value="MULTIDRUG RESISTANCE PROTEIN YPNP-RELATED"/>
    <property type="match status" value="1"/>
</dbReference>
<dbReference type="Proteomes" id="UP000809621">
    <property type="component" value="Unassembled WGS sequence"/>
</dbReference>
<gene>
    <name evidence="10" type="ORF">JQC93_02670</name>
</gene>
<evidence type="ECO:0000313" key="10">
    <source>
        <dbReference type="EMBL" id="MBM7035298.1"/>
    </source>
</evidence>
<name>A0ABS2HCI0_9VIBR</name>
<keyword evidence="11" id="KW-1185">Reference proteome</keyword>
<feature type="transmembrane region" description="Helical" evidence="9">
    <location>
        <begin position="87"/>
        <end position="109"/>
    </location>
</feature>
<evidence type="ECO:0000256" key="3">
    <source>
        <dbReference type="ARBA" id="ARBA00022448"/>
    </source>
</evidence>